<keyword evidence="2 6" id="KW-0812">Transmembrane</keyword>
<reference evidence="8 9" key="1">
    <citation type="submission" date="2019-07" db="EMBL/GenBank/DDBJ databases">
        <title>Whole genome shotgun sequence of Swaminathania salitolerans NBRC 104436.</title>
        <authorList>
            <person name="Hosoyama A."/>
            <person name="Uohara A."/>
            <person name="Ohji S."/>
            <person name="Ichikawa N."/>
        </authorList>
    </citation>
    <scope>NUCLEOTIDE SEQUENCE [LARGE SCALE GENOMIC DNA]</scope>
    <source>
        <strain evidence="8 9">NBRC 104436</strain>
    </source>
</reference>
<dbReference type="GO" id="GO:0097347">
    <property type="term" value="C:TAM protein secretion complex"/>
    <property type="evidence" value="ECO:0007669"/>
    <property type="project" value="TreeGrafter"/>
</dbReference>
<keyword evidence="4 6" id="KW-0472">Membrane</keyword>
<dbReference type="OrthoDB" id="7784409at2"/>
<comment type="caution">
    <text evidence="8">The sequence shown here is derived from an EMBL/GenBank/DDBJ whole genome shotgun (WGS) entry which is preliminary data.</text>
</comment>
<keyword evidence="3 6" id="KW-1133">Transmembrane helix</keyword>
<comment type="subcellular location">
    <subcellularLocation>
        <location evidence="1">Membrane</location>
        <topology evidence="1">Single-pass membrane protein</topology>
    </subcellularLocation>
</comment>
<organism evidence="8 9">
    <name type="scientific">Swaminathania salitolerans</name>
    <dbReference type="NCBI Taxonomy" id="182838"/>
    <lineage>
        <taxon>Bacteria</taxon>
        <taxon>Pseudomonadati</taxon>
        <taxon>Pseudomonadota</taxon>
        <taxon>Alphaproteobacteria</taxon>
        <taxon>Acetobacterales</taxon>
        <taxon>Acetobacteraceae</taxon>
        <taxon>Swaminathania</taxon>
    </lineage>
</organism>
<accession>A0A511BPS6</accession>
<evidence type="ECO:0000313" key="8">
    <source>
        <dbReference type="EMBL" id="GEL01654.1"/>
    </source>
</evidence>
<evidence type="ECO:0000256" key="4">
    <source>
        <dbReference type="ARBA" id="ARBA00023136"/>
    </source>
</evidence>
<dbReference type="PANTHER" id="PTHR36985:SF1">
    <property type="entry name" value="TRANSLOCATION AND ASSEMBLY MODULE SUBUNIT TAMB"/>
    <property type="match status" value="1"/>
</dbReference>
<dbReference type="InterPro" id="IPR007452">
    <property type="entry name" value="TamB_C"/>
</dbReference>
<evidence type="ECO:0000256" key="5">
    <source>
        <dbReference type="SAM" id="MobiDB-lite"/>
    </source>
</evidence>
<dbReference type="RefSeq" id="WP_147092565.1">
    <property type="nucleotide sequence ID" value="NZ_BJVC01000001.1"/>
</dbReference>
<evidence type="ECO:0000259" key="7">
    <source>
        <dbReference type="Pfam" id="PF04357"/>
    </source>
</evidence>
<evidence type="ECO:0000256" key="6">
    <source>
        <dbReference type="SAM" id="Phobius"/>
    </source>
</evidence>
<gene>
    <name evidence="8" type="ORF">SSA02_08170</name>
</gene>
<dbReference type="GO" id="GO:0005886">
    <property type="term" value="C:plasma membrane"/>
    <property type="evidence" value="ECO:0007669"/>
    <property type="project" value="InterPro"/>
</dbReference>
<feature type="region of interest" description="Disordered" evidence="5">
    <location>
        <begin position="364"/>
        <end position="402"/>
    </location>
</feature>
<feature type="transmembrane region" description="Helical" evidence="6">
    <location>
        <begin position="29"/>
        <end position="53"/>
    </location>
</feature>
<dbReference type="Proteomes" id="UP000321405">
    <property type="component" value="Unassembled WGS sequence"/>
</dbReference>
<proteinExistence type="predicted"/>
<evidence type="ECO:0000313" key="9">
    <source>
        <dbReference type="Proteomes" id="UP000321405"/>
    </source>
</evidence>
<evidence type="ECO:0000256" key="1">
    <source>
        <dbReference type="ARBA" id="ARBA00004167"/>
    </source>
</evidence>
<name>A0A511BPS6_9PROT</name>
<feature type="domain" description="Translocation and assembly module TamB C-terminal" evidence="7">
    <location>
        <begin position="1086"/>
        <end position="1435"/>
    </location>
</feature>
<dbReference type="PANTHER" id="PTHR36985">
    <property type="entry name" value="TRANSLOCATION AND ASSEMBLY MODULE SUBUNIT TAMB"/>
    <property type="match status" value="1"/>
</dbReference>
<dbReference type="EMBL" id="BJVC01000001">
    <property type="protein sequence ID" value="GEL01654.1"/>
    <property type="molecule type" value="Genomic_DNA"/>
</dbReference>
<keyword evidence="9" id="KW-1185">Reference proteome</keyword>
<evidence type="ECO:0000256" key="3">
    <source>
        <dbReference type="ARBA" id="ARBA00022989"/>
    </source>
</evidence>
<dbReference type="GO" id="GO:0009306">
    <property type="term" value="P:protein secretion"/>
    <property type="evidence" value="ECO:0007669"/>
    <property type="project" value="InterPro"/>
</dbReference>
<sequence>MALLPKRTPSDNADQASPRPRRLRRILKWVAGLVVVLPLGLALIAVAGLLVFANIPYGQKTIEREVASLTGDMVHIEGLKGAFPYNLRIRHLAIQDRIGTYLTIEGLHLHWSPLALIHLSVHASVLEVDSLRFDRLPVSDPAPASPPEPASGPSGLHLAIRLDAVRVGNIDIGKALAGFPLSAMLYGHLSLGDLARVLDGITLAHLPVADIGLDLRRLDRPGSVSLALATPRDRADLHLAINDGKDGIMTQLAGLPALAPLAVSLDLNGPVHASRIALSAQAGALKAGLRGQADLLAHRGHLSLSASSPAMTPVPGVAWSRLALAAELDGNLLAPTGNGTLDLDTLSAGGAGLNHLAVSFDGSKGGAAGKAGDTASGPQTDAPHERGENPRPTVGSRRNDTASADRIAVALRADGLRIPGVPPALLARAPLTARISAEPSAPGRPVTLAVAHPLLQLSGRATLEPDIRGALDLILPELAPLASVGGLDLVGHSVTHADFTYRKQGMSSLVLTDRLAVTGGMKQASALIGNEGAIRLEARAEPLPKGGNRVHIDTLEIDGKAIHLRDHGEVSLGDKPQVVNDLSVSLPELERAAAQLHGEATLKAHVEGPFDDFSALIDLDGKIGAHGVPKGPLSLGIVAHHLPSTPEGTIKAHGMLDAHTLALDASFARHEDKSADLELGTLDWASVKGKGHLRLPDGAKLPLGDLSLKAMNLADFSALLGQRLGGHVALDIRTSESDAAHPPVVTLALKGAIRTDQARLGALDLGGTVGDPIERPDLDLRLALDGIEAQGMTGRARLGAKGTLDALSLTLDSAFRNVMGAPASLATALVLDLPERRVRLDRLEALVKGETLHLSGPSRIAFGDEMGVDRLRLTVAPRGVSPASLDLAGSIKPRLDLHMRLAQVTPALARPFMPSLDATGTLGAQADLTGTLSRPSGHASLVMQGIQMRTGPAASLPPLAMKADATLTGDAARVDVRADAGRQIALRVNGRVPVDPTGAMALGVKGGVDLAVANPVLGAQGMALDGRTDLDLTVTGTLKAPQASGRIQLSGIDFTHYGQGVRLSDINGTIVASNDSFTLQNVLAHAGKGTIGLAGSVGALRPGLPIDLHITANKAQPVTSDLLTAVIDMDLRAHGQLSTRLDVDGTIRLPSVVINIPNSMPASVPQLDVVRPGQKRERSGPALVVGLDVNVVSPGSFFVRGHGLDAEMSGRLHVGGLSTSPDISGGFDLRRGFFNLAGVNLNFTKGRVAFDGSGVNHKLDPSLDFRADRNVQGTLASLVVGGYASEPRIDFTSVPSLPRDQVLSMLLFGSSTASLSTTQLAELATAVAQISGVSSFDPLGKVRGLLGLDRLAVGGGSGVNNGGASLEAGKYVMRGVYVGAKQATSGSGTQAQVQVDLTKRLKLNTTVGTGGQVTGFTTPENDPGSSVGLSYGFDY</sequence>
<evidence type="ECO:0000256" key="2">
    <source>
        <dbReference type="ARBA" id="ARBA00022692"/>
    </source>
</evidence>
<dbReference type="Pfam" id="PF04357">
    <property type="entry name" value="TamB"/>
    <property type="match status" value="1"/>
</dbReference>
<protein>
    <submittedName>
        <fullName evidence="8">Translocation/assembly module TamB</fullName>
    </submittedName>
</protein>